<reference evidence="3" key="1">
    <citation type="journal article" date="2014" name="Proc. Natl. Acad. Sci. U.S.A.">
        <title>Extensive sampling of basidiomycete genomes demonstrates inadequacy of the white-rot/brown-rot paradigm for wood decay fungi.</title>
        <authorList>
            <person name="Riley R."/>
            <person name="Salamov A.A."/>
            <person name="Brown D.W."/>
            <person name="Nagy L.G."/>
            <person name="Floudas D."/>
            <person name="Held B.W."/>
            <person name="Levasseur A."/>
            <person name="Lombard V."/>
            <person name="Morin E."/>
            <person name="Otillar R."/>
            <person name="Lindquist E.A."/>
            <person name="Sun H."/>
            <person name="LaButti K.M."/>
            <person name="Schmutz J."/>
            <person name="Jabbour D."/>
            <person name="Luo H."/>
            <person name="Baker S.E."/>
            <person name="Pisabarro A.G."/>
            <person name="Walton J.D."/>
            <person name="Blanchette R.A."/>
            <person name="Henrissat B."/>
            <person name="Martin F."/>
            <person name="Cullen D."/>
            <person name="Hibbett D.S."/>
            <person name="Grigoriev I.V."/>
        </authorList>
    </citation>
    <scope>NUCLEOTIDE SEQUENCE [LARGE SCALE GENOMIC DNA]</scope>
    <source>
        <strain evidence="3">FD-172 SS1</strain>
    </source>
</reference>
<evidence type="ECO:0000313" key="2">
    <source>
        <dbReference type="EMBL" id="KDQ10219.1"/>
    </source>
</evidence>
<dbReference type="PROSITE" id="PS50879">
    <property type="entry name" value="RNASE_H_1"/>
    <property type="match status" value="1"/>
</dbReference>
<dbReference type="EMBL" id="KL198070">
    <property type="protein sequence ID" value="KDQ10219.1"/>
    <property type="molecule type" value="Genomic_DNA"/>
</dbReference>
<proteinExistence type="predicted"/>
<sequence>MYTIDALTINAKNWEDINWIDIENADILKVLLNELRQRRNTTYFKWVKGHNNNLGNEKANELAGQGANKEETDQVSMKVNKKFKIEGARLQSLTFKTAYRNIVKHYEGAMTENTKSRVEDAQDEVERTTGIRPDREKIWTSLTKEPISRNISDFIWKTIHNSHRCGQFFINIPDLADRAQWRMCGDLETMEHIIIHCEENGRKQLMEHVQKTWEEINKNEGNTEWIEPTIGIIRGLGTISFWDRERPLTQKSNLYKVLISEAIWTIWKTRNARCIKEEIITSPNMIHRWNQAIRLRILVDRSTITREPFAE</sequence>
<dbReference type="InParanoid" id="A0A067M3S6"/>
<evidence type="ECO:0000259" key="1">
    <source>
        <dbReference type="PROSITE" id="PS50879"/>
    </source>
</evidence>
<dbReference type="HOGENOM" id="CLU_044484_3_0_1"/>
<dbReference type="Gene3D" id="3.30.420.10">
    <property type="entry name" value="Ribonuclease H-like superfamily/Ribonuclease H"/>
    <property type="match status" value="1"/>
</dbReference>
<dbReference type="OrthoDB" id="2752996at2759"/>
<dbReference type="AlphaFoldDB" id="A0A067M3S6"/>
<accession>A0A067M3S6</accession>
<dbReference type="SUPFAM" id="SSF53098">
    <property type="entry name" value="Ribonuclease H-like"/>
    <property type="match status" value="1"/>
</dbReference>
<dbReference type="InterPro" id="IPR012337">
    <property type="entry name" value="RNaseH-like_sf"/>
</dbReference>
<organism evidence="2 3">
    <name type="scientific">Botryobasidium botryosum (strain FD-172 SS1)</name>
    <dbReference type="NCBI Taxonomy" id="930990"/>
    <lineage>
        <taxon>Eukaryota</taxon>
        <taxon>Fungi</taxon>
        <taxon>Dikarya</taxon>
        <taxon>Basidiomycota</taxon>
        <taxon>Agaricomycotina</taxon>
        <taxon>Agaricomycetes</taxon>
        <taxon>Cantharellales</taxon>
        <taxon>Botryobasidiaceae</taxon>
        <taxon>Botryobasidium</taxon>
    </lineage>
</organism>
<protein>
    <recommendedName>
        <fullName evidence="1">RNase H type-1 domain-containing protein</fullName>
    </recommendedName>
</protein>
<dbReference type="GO" id="GO:0004523">
    <property type="term" value="F:RNA-DNA hybrid ribonuclease activity"/>
    <property type="evidence" value="ECO:0007669"/>
    <property type="project" value="InterPro"/>
</dbReference>
<dbReference type="InterPro" id="IPR036397">
    <property type="entry name" value="RNaseH_sf"/>
</dbReference>
<dbReference type="Pfam" id="PF00075">
    <property type="entry name" value="RNase_H"/>
    <property type="match status" value="1"/>
</dbReference>
<dbReference type="GO" id="GO:0003676">
    <property type="term" value="F:nucleic acid binding"/>
    <property type="evidence" value="ECO:0007669"/>
    <property type="project" value="InterPro"/>
</dbReference>
<gene>
    <name evidence="2" type="ORF">BOTBODRAFT_116121</name>
</gene>
<keyword evidence="3" id="KW-1185">Reference proteome</keyword>
<dbReference type="InterPro" id="IPR002156">
    <property type="entry name" value="RNaseH_domain"/>
</dbReference>
<feature type="domain" description="RNase H type-1" evidence="1">
    <location>
        <begin position="1"/>
        <end position="68"/>
    </location>
</feature>
<dbReference type="Proteomes" id="UP000027195">
    <property type="component" value="Unassembled WGS sequence"/>
</dbReference>
<name>A0A067M3S6_BOTB1</name>
<evidence type="ECO:0000313" key="3">
    <source>
        <dbReference type="Proteomes" id="UP000027195"/>
    </source>
</evidence>